<dbReference type="GO" id="GO:0015097">
    <property type="term" value="F:mercury ion transmembrane transporter activity"/>
    <property type="evidence" value="ECO:0007669"/>
    <property type="project" value="InterPro"/>
</dbReference>
<evidence type="ECO:0000313" key="4">
    <source>
        <dbReference type="Proteomes" id="UP000197025"/>
    </source>
</evidence>
<protein>
    <submittedName>
        <fullName evidence="3">MerE protein</fullName>
    </submittedName>
</protein>
<reference evidence="4" key="1">
    <citation type="submission" date="2017-06" db="EMBL/GenBank/DDBJ databases">
        <authorList>
            <person name="Varghese N."/>
            <person name="Submissions S."/>
        </authorList>
    </citation>
    <scope>NUCLEOTIDE SEQUENCE [LARGE SCALE GENOMIC DNA]</scope>
    <source>
        <strain evidence="4">JAD2</strain>
    </source>
</reference>
<sequence length="89" mass="9022">MLKHLRQGVGLALALVTCPCHLPVTAPLLLSLLAGTTLGAYLSTHLEVLVAASTALFLVGLALAAAGSEGRQGSGRAAAHPAASRRSRR</sequence>
<evidence type="ECO:0000256" key="1">
    <source>
        <dbReference type="SAM" id="MobiDB-lite"/>
    </source>
</evidence>
<proteinExistence type="predicted"/>
<dbReference type="EMBL" id="FYEK01000028">
    <property type="protein sequence ID" value="SNB66245.1"/>
    <property type="molecule type" value="Genomic_DNA"/>
</dbReference>
<dbReference type="Proteomes" id="UP000197025">
    <property type="component" value="Unassembled WGS sequence"/>
</dbReference>
<dbReference type="InParanoid" id="A0A212R2N8"/>
<dbReference type="InterPro" id="IPR007746">
    <property type="entry name" value="MerE"/>
</dbReference>
<dbReference type="GO" id="GO:0016020">
    <property type="term" value="C:membrane"/>
    <property type="evidence" value="ECO:0007669"/>
    <property type="project" value="InterPro"/>
</dbReference>
<name>A0A212R2N8_9CHLR</name>
<dbReference type="Pfam" id="PF05052">
    <property type="entry name" value="MerE"/>
    <property type="match status" value="1"/>
</dbReference>
<gene>
    <name evidence="3" type="ORF">SAMN02746019_00000850</name>
</gene>
<organism evidence="3 4">
    <name type="scientific">Thermoflexus hugenholtzii JAD2</name>
    <dbReference type="NCBI Taxonomy" id="877466"/>
    <lineage>
        <taxon>Bacteria</taxon>
        <taxon>Bacillati</taxon>
        <taxon>Chloroflexota</taxon>
        <taxon>Thermoflexia</taxon>
        <taxon>Thermoflexales</taxon>
        <taxon>Thermoflexaceae</taxon>
        <taxon>Thermoflexus</taxon>
    </lineage>
</organism>
<keyword evidence="2" id="KW-0472">Membrane</keyword>
<keyword evidence="4" id="KW-1185">Reference proteome</keyword>
<accession>A0A212R2N8</accession>
<feature type="transmembrane region" description="Helical" evidence="2">
    <location>
        <begin position="48"/>
        <end position="66"/>
    </location>
</feature>
<keyword evidence="2" id="KW-1133">Transmembrane helix</keyword>
<keyword evidence="2" id="KW-0812">Transmembrane</keyword>
<feature type="transmembrane region" description="Helical" evidence="2">
    <location>
        <begin position="12"/>
        <end position="42"/>
    </location>
</feature>
<dbReference type="AlphaFoldDB" id="A0A212R2N8"/>
<feature type="region of interest" description="Disordered" evidence="1">
    <location>
        <begin position="67"/>
        <end position="89"/>
    </location>
</feature>
<evidence type="ECO:0000313" key="3">
    <source>
        <dbReference type="EMBL" id="SNB66245.1"/>
    </source>
</evidence>
<evidence type="ECO:0000256" key="2">
    <source>
        <dbReference type="SAM" id="Phobius"/>
    </source>
</evidence>